<reference evidence="4" key="1">
    <citation type="submission" date="2023-01" db="EMBL/GenBank/DDBJ databases">
        <title>The genome sequence of Kordiimonadaceae bacterium 6D33.</title>
        <authorList>
            <person name="Liu Y."/>
        </authorList>
    </citation>
    <scope>NUCLEOTIDE SEQUENCE</scope>
    <source>
        <strain evidence="4">6D33</strain>
    </source>
</reference>
<dbReference type="InterPro" id="IPR011059">
    <property type="entry name" value="Metal-dep_hydrolase_composite"/>
</dbReference>
<feature type="region of interest" description="Disordered" evidence="1">
    <location>
        <begin position="198"/>
        <end position="222"/>
    </location>
</feature>
<dbReference type="RefSeq" id="WP_289504802.1">
    <property type="nucleotide sequence ID" value="NZ_CP116805.1"/>
</dbReference>
<dbReference type="Pfam" id="PF01979">
    <property type="entry name" value="Amidohydro_1"/>
    <property type="match status" value="1"/>
</dbReference>
<dbReference type="PANTHER" id="PTHR43135">
    <property type="entry name" value="ALPHA-D-RIBOSE 1-METHYLPHOSPHONATE 5-TRIPHOSPHATE DIPHOSPHATASE"/>
    <property type="match status" value="1"/>
</dbReference>
<sequence>MKMIRSMLALSLLAGVSAAAMAENIAVTGGTAYTKGGYGKVENATVLIADGKIQSVTAAGEVPEGYKVIDAAGKIVTVGLMVSETTLGLTEVGFSAGIDDGSAKGDASIPLDAADGINPDSVLIPVTRIEGVTRAYTGLEGSKDMWLGQGAVIHLGNGPDLVVKRHAALGLELDEGAASSNGGSRVALWYSVRSKLDGAKAGGKEDKDDKDKKEAKPDPEKDALTRVLKGEQPLLVQADRASDIRKVIELKKAYGVRVILVGAAEAWRVADELAAAQIPVIVNPVQNLPGSFDTLGATQENAARLHKAGVKIALVGLGTDNARLMPQYAGNAVANGLPWEAAMDAMTVNPAEMFGVADSYGTLEAGKDADVVVWSGDPLELSSAPDHVLIKGEEIPLVSRQTKLAARYHPVSRAPEYKR</sequence>
<feature type="domain" description="Amidohydrolase-related" evidence="3">
    <location>
        <begin position="279"/>
        <end position="392"/>
    </location>
</feature>
<dbReference type="SUPFAM" id="SSF51556">
    <property type="entry name" value="Metallo-dependent hydrolases"/>
    <property type="match status" value="1"/>
</dbReference>
<evidence type="ECO:0000313" key="4">
    <source>
        <dbReference type="EMBL" id="WCL55046.1"/>
    </source>
</evidence>
<dbReference type="GO" id="GO:0016810">
    <property type="term" value="F:hydrolase activity, acting on carbon-nitrogen (but not peptide) bonds"/>
    <property type="evidence" value="ECO:0007669"/>
    <property type="project" value="InterPro"/>
</dbReference>
<protein>
    <submittedName>
        <fullName evidence="4">Amidohydrolase family protein</fullName>
    </submittedName>
</protein>
<evidence type="ECO:0000256" key="1">
    <source>
        <dbReference type="SAM" id="MobiDB-lite"/>
    </source>
</evidence>
<dbReference type="SUPFAM" id="SSF51338">
    <property type="entry name" value="Composite domain of metallo-dependent hydrolases"/>
    <property type="match status" value="1"/>
</dbReference>
<dbReference type="InterPro" id="IPR006680">
    <property type="entry name" value="Amidohydro-rel"/>
</dbReference>
<evidence type="ECO:0000256" key="2">
    <source>
        <dbReference type="SAM" id="SignalP"/>
    </source>
</evidence>
<gene>
    <name evidence="4" type="ORF">PH603_04640</name>
</gene>
<dbReference type="Proteomes" id="UP001217500">
    <property type="component" value="Chromosome"/>
</dbReference>
<feature type="signal peptide" evidence="2">
    <location>
        <begin position="1"/>
        <end position="22"/>
    </location>
</feature>
<dbReference type="InterPro" id="IPR051781">
    <property type="entry name" value="Metallo-dep_Hydrolase"/>
</dbReference>
<accession>A0AAE9XRK7</accession>
<feature type="chain" id="PRO_5041932587" evidence="2">
    <location>
        <begin position="23"/>
        <end position="419"/>
    </location>
</feature>
<name>A0AAE9XRK7_9PROT</name>
<dbReference type="AlphaFoldDB" id="A0AAE9XRK7"/>
<dbReference type="Gene3D" id="2.30.40.10">
    <property type="entry name" value="Urease, subunit C, domain 1"/>
    <property type="match status" value="1"/>
</dbReference>
<organism evidence="4 5">
    <name type="scientific">Gimibacter soli</name>
    <dbReference type="NCBI Taxonomy" id="3024400"/>
    <lineage>
        <taxon>Bacteria</taxon>
        <taxon>Pseudomonadati</taxon>
        <taxon>Pseudomonadota</taxon>
        <taxon>Alphaproteobacteria</taxon>
        <taxon>Kordiimonadales</taxon>
        <taxon>Temperatibacteraceae</taxon>
        <taxon>Gimibacter</taxon>
    </lineage>
</organism>
<dbReference type="PANTHER" id="PTHR43135:SF3">
    <property type="entry name" value="ALPHA-D-RIBOSE 1-METHYLPHOSPHONATE 5-TRIPHOSPHATE DIPHOSPHATASE"/>
    <property type="match status" value="1"/>
</dbReference>
<keyword evidence="5" id="KW-1185">Reference proteome</keyword>
<dbReference type="Gene3D" id="3.20.20.140">
    <property type="entry name" value="Metal-dependent hydrolases"/>
    <property type="match status" value="1"/>
</dbReference>
<keyword evidence="2" id="KW-0732">Signal</keyword>
<evidence type="ECO:0000259" key="3">
    <source>
        <dbReference type="Pfam" id="PF01979"/>
    </source>
</evidence>
<evidence type="ECO:0000313" key="5">
    <source>
        <dbReference type="Proteomes" id="UP001217500"/>
    </source>
</evidence>
<proteinExistence type="predicted"/>
<dbReference type="KEGG" id="gso:PH603_04640"/>
<dbReference type="EMBL" id="CP116805">
    <property type="protein sequence ID" value="WCL55046.1"/>
    <property type="molecule type" value="Genomic_DNA"/>
</dbReference>
<dbReference type="InterPro" id="IPR032466">
    <property type="entry name" value="Metal_Hydrolase"/>
</dbReference>